<comment type="similarity">
    <text evidence="1">Belongs to the oxygen-dependent FAD-linked oxidoreductase family.</text>
</comment>
<dbReference type="InterPro" id="IPR006094">
    <property type="entry name" value="Oxid_FAD_bind_N"/>
</dbReference>
<dbReference type="SUPFAM" id="SSF56176">
    <property type="entry name" value="FAD-binding/transporter-associated domain-like"/>
    <property type="match status" value="1"/>
</dbReference>
<sequence>MTCWLTPQCILQPTSADDVSKAMLLTSYIGNRFAVRSGGHNPNIGFSSVGSEGLLIDLSRLDGVSLSPDGAHAVIEPGNRWGRVYQTLASDGRMAVGGRANDVGVGGFMLGGGLSYWSSIHGMAFNKIVNYEVVLGNASIINANRTHNEDLWWALRGGGANYGVVTKFNVETVENGQIWFEGLLIDSSETEKFLEVAVEFAAAAENDPDASATYNLGPGGGAVYLAYNKPVARPSIFSPFYKLAHQPLFNSTIGTWLDYHNAVSALNPFGSLRVSISVYDRKWEKRSREAAVLLALSKRPTASWKS</sequence>
<dbReference type="Gene3D" id="3.30.465.10">
    <property type="match status" value="1"/>
</dbReference>
<evidence type="ECO:0000256" key="1">
    <source>
        <dbReference type="ARBA" id="ARBA00005466"/>
    </source>
</evidence>
<evidence type="ECO:0000256" key="2">
    <source>
        <dbReference type="ARBA" id="ARBA00022630"/>
    </source>
</evidence>
<dbReference type="EMBL" id="ML976979">
    <property type="protein sequence ID" value="KAF1962418.1"/>
    <property type="molecule type" value="Genomic_DNA"/>
</dbReference>
<dbReference type="InterPro" id="IPR050416">
    <property type="entry name" value="FAD-linked_Oxidoreductase"/>
</dbReference>
<dbReference type="PROSITE" id="PS51387">
    <property type="entry name" value="FAD_PCMH"/>
    <property type="match status" value="1"/>
</dbReference>
<gene>
    <name evidence="6" type="ORF">CC80DRAFT_487885</name>
</gene>
<accession>A0A6A5UCE7</accession>
<dbReference type="PANTHER" id="PTHR42973">
    <property type="entry name" value="BINDING OXIDOREDUCTASE, PUTATIVE (AFU_ORTHOLOGUE AFUA_1G17690)-RELATED"/>
    <property type="match status" value="1"/>
</dbReference>
<dbReference type="InterPro" id="IPR036318">
    <property type="entry name" value="FAD-bd_PCMH-like_sf"/>
</dbReference>
<evidence type="ECO:0000256" key="4">
    <source>
        <dbReference type="ARBA" id="ARBA00023002"/>
    </source>
</evidence>
<feature type="domain" description="FAD-binding PCMH-type" evidence="5">
    <location>
        <begin position="3"/>
        <end position="175"/>
    </location>
</feature>
<dbReference type="Proteomes" id="UP000800035">
    <property type="component" value="Unassembled WGS sequence"/>
</dbReference>
<dbReference type="Pfam" id="PF01565">
    <property type="entry name" value="FAD_binding_4"/>
    <property type="match status" value="1"/>
</dbReference>
<dbReference type="PANTHER" id="PTHR42973:SF54">
    <property type="entry name" value="FAD-BINDING PCMH-TYPE DOMAIN-CONTAINING PROTEIN"/>
    <property type="match status" value="1"/>
</dbReference>
<dbReference type="GO" id="GO:0071949">
    <property type="term" value="F:FAD binding"/>
    <property type="evidence" value="ECO:0007669"/>
    <property type="project" value="InterPro"/>
</dbReference>
<proteinExistence type="inferred from homology"/>
<dbReference type="AlphaFoldDB" id="A0A6A5UCE7"/>
<protein>
    <submittedName>
        <fullName evidence="6">FAD-binding domain-containing protein</fullName>
    </submittedName>
</protein>
<evidence type="ECO:0000256" key="3">
    <source>
        <dbReference type="ARBA" id="ARBA00022827"/>
    </source>
</evidence>
<keyword evidence="7" id="KW-1185">Reference proteome</keyword>
<dbReference type="InterPro" id="IPR016166">
    <property type="entry name" value="FAD-bd_PCMH"/>
</dbReference>
<dbReference type="OrthoDB" id="2151789at2759"/>
<name>A0A6A5UCE7_9PLEO</name>
<reference evidence="6" key="1">
    <citation type="journal article" date="2020" name="Stud. Mycol.">
        <title>101 Dothideomycetes genomes: a test case for predicting lifestyles and emergence of pathogens.</title>
        <authorList>
            <person name="Haridas S."/>
            <person name="Albert R."/>
            <person name="Binder M."/>
            <person name="Bloem J."/>
            <person name="Labutti K."/>
            <person name="Salamov A."/>
            <person name="Andreopoulos B."/>
            <person name="Baker S."/>
            <person name="Barry K."/>
            <person name="Bills G."/>
            <person name="Bluhm B."/>
            <person name="Cannon C."/>
            <person name="Castanera R."/>
            <person name="Culley D."/>
            <person name="Daum C."/>
            <person name="Ezra D."/>
            <person name="Gonzalez J."/>
            <person name="Henrissat B."/>
            <person name="Kuo A."/>
            <person name="Liang C."/>
            <person name="Lipzen A."/>
            <person name="Lutzoni F."/>
            <person name="Magnuson J."/>
            <person name="Mondo S."/>
            <person name="Nolan M."/>
            <person name="Ohm R."/>
            <person name="Pangilinan J."/>
            <person name="Park H.-J."/>
            <person name="Ramirez L."/>
            <person name="Alfaro M."/>
            <person name="Sun H."/>
            <person name="Tritt A."/>
            <person name="Yoshinaga Y."/>
            <person name="Zwiers L.-H."/>
            <person name="Turgeon B."/>
            <person name="Goodwin S."/>
            <person name="Spatafora J."/>
            <person name="Crous P."/>
            <person name="Grigoriev I."/>
        </authorList>
    </citation>
    <scope>NUCLEOTIDE SEQUENCE</scope>
    <source>
        <strain evidence="6">CBS 675.92</strain>
    </source>
</reference>
<keyword evidence="2" id="KW-0285">Flavoprotein</keyword>
<dbReference type="InterPro" id="IPR016169">
    <property type="entry name" value="FAD-bd_PCMH_sub2"/>
</dbReference>
<evidence type="ECO:0000313" key="6">
    <source>
        <dbReference type="EMBL" id="KAF1962418.1"/>
    </source>
</evidence>
<organism evidence="6 7">
    <name type="scientific">Byssothecium circinans</name>
    <dbReference type="NCBI Taxonomy" id="147558"/>
    <lineage>
        <taxon>Eukaryota</taxon>
        <taxon>Fungi</taxon>
        <taxon>Dikarya</taxon>
        <taxon>Ascomycota</taxon>
        <taxon>Pezizomycotina</taxon>
        <taxon>Dothideomycetes</taxon>
        <taxon>Pleosporomycetidae</taxon>
        <taxon>Pleosporales</taxon>
        <taxon>Massarineae</taxon>
        <taxon>Massarinaceae</taxon>
        <taxon>Byssothecium</taxon>
    </lineage>
</organism>
<dbReference type="GO" id="GO:0016491">
    <property type="term" value="F:oxidoreductase activity"/>
    <property type="evidence" value="ECO:0007669"/>
    <property type="project" value="UniProtKB-KW"/>
</dbReference>
<keyword evidence="3" id="KW-0274">FAD</keyword>
<keyword evidence="4" id="KW-0560">Oxidoreductase</keyword>
<evidence type="ECO:0000313" key="7">
    <source>
        <dbReference type="Proteomes" id="UP000800035"/>
    </source>
</evidence>
<evidence type="ECO:0000259" key="5">
    <source>
        <dbReference type="PROSITE" id="PS51387"/>
    </source>
</evidence>